<reference evidence="2 3" key="1">
    <citation type="journal article" date="2020" name="Nature">
        <title>Six reference-quality genomes reveal evolution of bat adaptations.</title>
        <authorList>
            <person name="Jebb D."/>
            <person name="Huang Z."/>
            <person name="Pippel M."/>
            <person name="Hughes G.M."/>
            <person name="Lavrichenko K."/>
            <person name="Devanna P."/>
            <person name="Winkler S."/>
            <person name="Jermiin L.S."/>
            <person name="Skirmuntt E.C."/>
            <person name="Katzourakis A."/>
            <person name="Burkitt-Gray L."/>
            <person name="Ray D.A."/>
            <person name="Sullivan K.A.M."/>
            <person name="Roscito J.G."/>
            <person name="Kirilenko B.M."/>
            <person name="Davalos L.M."/>
            <person name="Corthals A.P."/>
            <person name="Power M.L."/>
            <person name="Jones G."/>
            <person name="Ransome R.D."/>
            <person name="Dechmann D.K.N."/>
            <person name="Locatelli A.G."/>
            <person name="Puechmaille S.J."/>
            <person name="Fedrigo O."/>
            <person name="Jarvis E.D."/>
            <person name="Hiller M."/>
            <person name="Vernes S.C."/>
            <person name="Myers E.W."/>
            <person name="Teeling E.C."/>
        </authorList>
    </citation>
    <scope>NUCLEOTIDE SEQUENCE [LARGE SCALE GENOMIC DNA]</scope>
    <source>
        <strain evidence="2">MPipKuh1</strain>
        <tissue evidence="2">Flight muscle</tissue>
    </source>
</reference>
<organism evidence="2 3">
    <name type="scientific">Pipistrellus kuhlii</name>
    <name type="common">Kuhl's pipistrelle</name>
    <dbReference type="NCBI Taxonomy" id="59472"/>
    <lineage>
        <taxon>Eukaryota</taxon>
        <taxon>Metazoa</taxon>
        <taxon>Chordata</taxon>
        <taxon>Craniata</taxon>
        <taxon>Vertebrata</taxon>
        <taxon>Euteleostomi</taxon>
        <taxon>Mammalia</taxon>
        <taxon>Eutheria</taxon>
        <taxon>Laurasiatheria</taxon>
        <taxon>Chiroptera</taxon>
        <taxon>Yangochiroptera</taxon>
        <taxon>Vespertilionidae</taxon>
        <taxon>Pipistrellus</taxon>
    </lineage>
</organism>
<feature type="compositionally biased region" description="Low complexity" evidence="1">
    <location>
        <begin position="87"/>
        <end position="99"/>
    </location>
</feature>
<proteinExistence type="predicted"/>
<feature type="region of interest" description="Disordered" evidence="1">
    <location>
        <begin position="82"/>
        <end position="120"/>
    </location>
</feature>
<protein>
    <submittedName>
        <fullName evidence="2">Uncharacterized protein</fullName>
    </submittedName>
</protein>
<evidence type="ECO:0000256" key="1">
    <source>
        <dbReference type="SAM" id="MobiDB-lite"/>
    </source>
</evidence>
<name>A0A7J7TW36_PIPKU</name>
<keyword evidence="3" id="KW-1185">Reference proteome</keyword>
<dbReference type="AlphaFoldDB" id="A0A7J7TW36"/>
<evidence type="ECO:0000313" key="2">
    <source>
        <dbReference type="EMBL" id="KAF6304802.1"/>
    </source>
</evidence>
<evidence type="ECO:0000313" key="3">
    <source>
        <dbReference type="Proteomes" id="UP000558488"/>
    </source>
</evidence>
<comment type="caution">
    <text evidence="2">The sequence shown here is derived from an EMBL/GenBank/DDBJ whole genome shotgun (WGS) entry which is preliminary data.</text>
</comment>
<dbReference type="EMBL" id="JACAGB010000024">
    <property type="protein sequence ID" value="KAF6304802.1"/>
    <property type="molecule type" value="Genomic_DNA"/>
</dbReference>
<dbReference type="Proteomes" id="UP000558488">
    <property type="component" value="Unassembled WGS sequence"/>
</dbReference>
<gene>
    <name evidence="2" type="ORF">mPipKuh1_009255</name>
</gene>
<accession>A0A7J7TW36</accession>
<sequence length="126" mass="13982">MREKYMNIQRQHPQIKFYLARGHAHALGVVPVVAGPLPKRSQEPRYLPSGHVQSTLANPCSRVSIWAPTHSFPLLLPMQPRTEVPWEPGEAEPAPAGGETWHDALEEEGGCPRGSSEGKGWGCWLR</sequence>